<feature type="domain" description="DUF4142" evidence="2">
    <location>
        <begin position="28"/>
        <end position="162"/>
    </location>
</feature>
<dbReference type="InterPro" id="IPR012347">
    <property type="entry name" value="Ferritin-like"/>
</dbReference>
<dbReference type="PANTHER" id="PTHR38593:SF1">
    <property type="entry name" value="BLR2558 PROTEIN"/>
    <property type="match status" value="1"/>
</dbReference>
<keyword evidence="4" id="KW-1185">Reference proteome</keyword>
<evidence type="ECO:0000313" key="3">
    <source>
        <dbReference type="EMBL" id="MBK6008041.1"/>
    </source>
</evidence>
<dbReference type="EMBL" id="JAEPWM010000008">
    <property type="protein sequence ID" value="MBK6008041.1"/>
    <property type="molecule type" value="Genomic_DNA"/>
</dbReference>
<dbReference type="InterPro" id="IPR025419">
    <property type="entry name" value="DUF4142"/>
</dbReference>
<dbReference type="RefSeq" id="WP_201174643.1">
    <property type="nucleotide sequence ID" value="NZ_JAEPWM010000008.1"/>
</dbReference>
<comment type="caution">
    <text evidence="3">The sequence shown here is derived from an EMBL/GenBank/DDBJ whole genome shotgun (WGS) entry which is preliminary data.</text>
</comment>
<reference evidence="3" key="1">
    <citation type="journal article" date="2012" name="J. Microbiol. Biotechnol.">
        <title>Ramlibacter ginsenosidimutans sp. nov., with ginsenoside-converting activity.</title>
        <authorList>
            <person name="Wang L."/>
            <person name="An D.S."/>
            <person name="Kim S.G."/>
            <person name="Jin F.X."/>
            <person name="Kim S.C."/>
            <person name="Lee S.T."/>
            <person name="Im W.T."/>
        </authorList>
    </citation>
    <scope>NUCLEOTIDE SEQUENCE</scope>
    <source>
        <strain evidence="3">KACC 17527</strain>
    </source>
</reference>
<evidence type="ECO:0000259" key="2">
    <source>
        <dbReference type="Pfam" id="PF13628"/>
    </source>
</evidence>
<gene>
    <name evidence="3" type="ORF">JJB11_18220</name>
</gene>
<keyword evidence="1" id="KW-0732">Signal</keyword>
<dbReference type="Proteomes" id="UP000630528">
    <property type="component" value="Unassembled WGS sequence"/>
</dbReference>
<evidence type="ECO:0000313" key="4">
    <source>
        <dbReference type="Proteomes" id="UP000630528"/>
    </source>
</evidence>
<organism evidence="3 4">
    <name type="scientific">Ramlibacter ginsenosidimutans</name>
    <dbReference type="NCBI Taxonomy" id="502333"/>
    <lineage>
        <taxon>Bacteria</taxon>
        <taxon>Pseudomonadati</taxon>
        <taxon>Pseudomonadota</taxon>
        <taxon>Betaproteobacteria</taxon>
        <taxon>Burkholderiales</taxon>
        <taxon>Comamonadaceae</taxon>
        <taxon>Ramlibacter</taxon>
    </lineage>
</organism>
<dbReference type="Gene3D" id="1.20.1260.10">
    <property type="match status" value="1"/>
</dbReference>
<accession>A0A934TW08</accession>
<proteinExistence type="predicted"/>
<dbReference type="Pfam" id="PF13628">
    <property type="entry name" value="DUF4142"/>
    <property type="match status" value="1"/>
</dbReference>
<sequence>MKKLLIPAMLAVALGAAFAADNGSLDKKDREFIEKAAAGGLEEVEAGKLGESKAQNADVKAFASMLSTDHSAANQELQALAQKKGVTVPSTLPKKEQKKVDKLAKAKDFDKNFIHEQGIEDHKHDIKDFQKEAKDGKDPDVKAFAEKSLPVLQKHLARAEEISKEMKGKKG</sequence>
<reference evidence="3" key="2">
    <citation type="submission" date="2021-01" db="EMBL/GenBank/DDBJ databases">
        <authorList>
            <person name="Kang M."/>
        </authorList>
    </citation>
    <scope>NUCLEOTIDE SEQUENCE</scope>
    <source>
        <strain evidence="3">KACC 17527</strain>
    </source>
</reference>
<dbReference type="AlphaFoldDB" id="A0A934TW08"/>
<feature type="chain" id="PRO_5037210539" evidence="1">
    <location>
        <begin position="20"/>
        <end position="171"/>
    </location>
</feature>
<protein>
    <submittedName>
        <fullName evidence="3">DUF4142 domain-containing protein</fullName>
    </submittedName>
</protein>
<evidence type="ECO:0000256" key="1">
    <source>
        <dbReference type="SAM" id="SignalP"/>
    </source>
</evidence>
<feature type="signal peptide" evidence="1">
    <location>
        <begin position="1"/>
        <end position="19"/>
    </location>
</feature>
<dbReference type="PANTHER" id="PTHR38593">
    <property type="entry name" value="BLR2558 PROTEIN"/>
    <property type="match status" value="1"/>
</dbReference>
<name>A0A934TW08_9BURK</name>